<dbReference type="GO" id="GO:0003785">
    <property type="term" value="F:actin monomer binding"/>
    <property type="evidence" value="ECO:0007669"/>
    <property type="project" value="InterPro"/>
</dbReference>
<dbReference type="SUPFAM" id="SSF54236">
    <property type="entry name" value="Ubiquitin-like"/>
    <property type="match status" value="1"/>
</dbReference>
<feature type="compositionally biased region" description="Basic and acidic residues" evidence="1">
    <location>
        <begin position="1241"/>
        <end position="1255"/>
    </location>
</feature>
<feature type="compositionally biased region" description="Basic and acidic residues" evidence="1">
    <location>
        <begin position="976"/>
        <end position="991"/>
    </location>
</feature>
<feature type="compositionally biased region" description="Low complexity" evidence="1">
    <location>
        <begin position="227"/>
        <end position="239"/>
    </location>
</feature>
<feature type="region of interest" description="Disordered" evidence="1">
    <location>
        <begin position="832"/>
        <end position="870"/>
    </location>
</feature>
<feature type="region of interest" description="Disordered" evidence="1">
    <location>
        <begin position="550"/>
        <end position="573"/>
    </location>
</feature>
<feature type="compositionally biased region" description="Polar residues" evidence="1">
    <location>
        <begin position="273"/>
        <end position="291"/>
    </location>
</feature>
<evidence type="ECO:0008006" key="4">
    <source>
        <dbReference type="Google" id="ProtNLM"/>
    </source>
</evidence>
<evidence type="ECO:0000256" key="1">
    <source>
        <dbReference type="SAM" id="MobiDB-lite"/>
    </source>
</evidence>
<gene>
    <name evidence="3" type="ORF">g.37569</name>
    <name evidence="2" type="ORF">g.37573</name>
</gene>
<accession>A0A1B6GV17</accession>
<reference evidence="3" key="1">
    <citation type="submission" date="2015-11" db="EMBL/GenBank/DDBJ databases">
        <title>De novo transcriptome assembly of four potential Pierce s Disease insect vectors from Arizona vineyards.</title>
        <authorList>
            <person name="Tassone E.E."/>
        </authorList>
    </citation>
    <scope>NUCLEOTIDE SEQUENCE</scope>
</reference>
<dbReference type="Gene3D" id="3.10.20.90">
    <property type="entry name" value="Phosphatidylinositol 3-kinase Catalytic Subunit, Chain A, domain 1"/>
    <property type="match status" value="1"/>
</dbReference>
<feature type="compositionally biased region" description="Low complexity" evidence="1">
    <location>
        <begin position="387"/>
        <end position="399"/>
    </location>
</feature>
<name>A0A1B6GV17_9HEMI</name>
<evidence type="ECO:0000313" key="3">
    <source>
        <dbReference type="EMBL" id="JAS66269.1"/>
    </source>
</evidence>
<feature type="region of interest" description="Disordered" evidence="1">
    <location>
        <begin position="212"/>
        <end position="308"/>
    </location>
</feature>
<dbReference type="PANTHER" id="PTHR21557">
    <property type="entry name" value="CORDON-BLEU"/>
    <property type="match status" value="1"/>
</dbReference>
<feature type="region of interest" description="Disordered" evidence="1">
    <location>
        <begin position="1456"/>
        <end position="1477"/>
    </location>
</feature>
<organism evidence="3">
    <name type="scientific">Cuerna arida</name>
    <dbReference type="NCBI Taxonomy" id="1464854"/>
    <lineage>
        <taxon>Eukaryota</taxon>
        <taxon>Metazoa</taxon>
        <taxon>Ecdysozoa</taxon>
        <taxon>Arthropoda</taxon>
        <taxon>Hexapoda</taxon>
        <taxon>Insecta</taxon>
        <taxon>Pterygota</taxon>
        <taxon>Neoptera</taxon>
        <taxon>Paraneoptera</taxon>
        <taxon>Hemiptera</taxon>
        <taxon>Auchenorrhyncha</taxon>
        <taxon>Membracoidea</taxon>
        <taxon>Cicadellidae</taxon>
        <taxon>Cicadellinae</taxon>
        <taxon>Proconiini</taxon>
        <taxon>Cuerna</taxon>
    </lineage>
</organism>
<dbReference type="PANTHER" id="PTHR21557:SF2">
    <property type="entry name" value="CORDON-BLEU PROTEIN-LIKE 1"/>
    <property type="match status" value="1"/>
</dbReference>
<dbReference type="InterPro" id="IPR029071">
    <property type="entry name" value="Ubiquitin-like_domsf"/>
</dbReference>
<proteinExistence type="predicted"/>
<feature type="compositionally biased region" description="Pro residues" evidence="1">
    <location>
        <begin position="443"/>
        <end position="456"/>
    </location>
</feature>
<dbReference type="InterPro" id="IPR039895">
    <property type="entry name" value="COBL-like"/>
</dbReference>
<feature type="compositionally biased region" description="Basic and acidic residues" evidence="1">
    <location>
        <begin position="494"/>
        <end position="514"/>
    </location>
</feature>
<protein>
    <recommendedName>
        <fullName evidence="4">WH2 domain-containing protein</fullName>
    </recommendedName>
</protein>
<feature type="region of interest" description="Disordered" evidence="1">
    <location>
        <begin position="354"/>
        <end position="460"/>
    </location>
</feature>
<feature type="compositionally biased region" description="Basic and acidic residues" evidence="1">
    <location>
        <begin position="832"/>
        <end position="850"/>
    </location>
</feature>
<feature type="compositionally biased region" description="Polar residues" evidence="1">
    <location>
        <begin position="299"/>
        <end position="308"/>
    </location>
</feature>
<sequence>MAPPIPVTEDTPPDMLAGSMDLSVMLPSGHSLKMSVERSTPMMDLLVQVTTANKMSPAGYIIQPLNEQGPLPYKPSTPIGALDAWTINVVPKQNVHCTSVKKPLKMLNQPFEQTFRLQVHLPRNQLYVTRVSPRTRLADILLQVCSEKNLDPIKYSLRHPSNLDQVLGLSCTLGDYKLQEVTLVCNRSHPVEVSSVDIMSLQRDTTNPAYRSTLCEGSVSSGSLEGRSLSPVPSDGSSASPPPLPPSRPIRKRRPAPKPPTLSKKMSDEKLQNGVQSSTVIYHSRNSSDSSGYHEASVLSESPQNNSVADTLSRHKMESVSEADSPTTLSQSMTDITAIESSLRQATSYNSITSLSSVPGRKKKPAAPPPPVSNSRSSSVVEDKQRTPSVSSTASSTTTLDGNEVKVAVKSATLPPSSRLNSVPMEHTSPPSPAPVATVDVEPLPPTTPQVAPAPRPRSRLINDGWHTQLSLTEIVAPQPKPRKLLLSSSQSLEDDRDRIDCTEDEPSLKETKSPNHLKYMNRKFHDSVFKSHKACIDELAFKFERKDSVPADDETNIRGNQNNNNSEEKEKQIFDSPDFAESVSEPVALECQPPADPTQIAPTHAALVMESNTEHEADNLDIRMADEEIDRIFMNATKSHTNPHLEEEHIMSLPSLPSPPSSMQSELKQSNDEHLDWEYRLPAPPTFRDESKSPTVTEFGTITIGNLSDVLISDTARQNNLKQSVPEAIVEVENHRDITTIHDKQSVDISRSNSVELNGSTHLGNDHPISESVEQNVINELSNFIQRPNKIDVTDVESKCLSQELPSNSTLDNFTITTYKDKKPVEVFEDDSVKSSVGEKRDKSKDDAVFRAPKPRVKEPNLSRTSSFSMENKLNGPLIKRSVSYVSLLAANMPRHSQPYQALLGQQFGSSTTSDLWPRLRKTSSEINIDKKDDTPGGSSFPQDNTSELQSVQVLRNILSQSQANLTSSPEPESDLQHRDPPDSIQRLEDTVDNSAGGSKLGRSQSEEKPVTWNKISKTQHSASLDQEYPKPLTQRGPPNINLSTWQERPKRQVSIKNDSDYTSGFGKKPVIQDNTVEEKQNNIKITTPKNLENSSRKSDQVEAKTLHEQFKLEGRSKSISDLSRIPVVRAVELKKHFTTHSFDQTLLKPVHLVEDANSTNLTKPETSTLIDQGSNSDNTNSFIGVNSLARKFGVPHKRPMSLYSASYNRNKLELQPELEETMKPPSSIFGNKGNFSTAEVKKTSESSEGSDGRHHIKLNLTTSEIKAQARISSGGFFVDSSPSSPLPQTPQVDRTAEEFLNITNSTNNRENISRLATGSSNDPLERQNKDVGKSITPVTANAISPSSPTQKVVSTGIFRQSQTLDRKTRPISLQPVVKGFRITTEASKDKLSPLSPKTKDLRTFPVTVNSVTNPVESIHKKTYQRALSTPVISSHPSTNINKEPAKEKIQNKVNSVPSTPTNIAKDTIPTPPPPPPVMPILKPVGSRNVKLLPPPAAKPRDQLMLSIRSFNIDKLKPVLTQTKSSDNNKDLI</sequence>
<dbReference type="EMBL" id="GECZ01003500">
    <property type="protein sequence ID" value="JAS66269.1"/>
    <property type="molecule type" value="Transcribed_RNA"/>
</dbReference>
<feature type="region of interest" description="Disordered" evidence="1">
    <location>
        <begin position="487"/>
        <end position="514"/>
    </location>
</feature>
<evidence type="ECO:0000313" key="2">
    <source>
        <dbReference type="EMBL" id="JAS60299.1"/>
    </source>
</evidence>
<feature type="region of interest" description="Disordered" evidence="1">
    <location>
        <begin position="1223"/>
        <end position="1257"/>
    </location>
</feature>
<feature type="region of interest" description="Disordered" evidence="1">
    <location>
        <begin position="964"/>
        <end position="1069"/>
    </location>
</feature>
<feature type="compositionally biased region" description="Polar residues" evidence="1">
    <location>
        <begin position="1456"/>
        <end position="1466"/>
    </location>
</feature>
<dbReference type="EMBL" id="GECZ01009470">
    <property type="protein sequence ID" value="JAS60299.1"/>
    <property type="molecule type" value="Transcribed_RNA"/>
</dbReference>
<feature type="compositionally biased region" description="Polar residues" evidence="1">
    <location>
        <begin position="1015"/>
        <end position="1026"/>
    </location>
</feature>
<feature type="region of interest" description="Disordered" evidence="1">
    <location>
        <begin position="911"/>
        <end position="946"/>
    </location>
</feature>